<comment type="function">
    <text evidence="1">Involved in sporophytic self-incompatibility system (the inability of flowering plants to achieve self-fertilization).</text>
</comment>
<dbReference type="Proteomes" id="UP000008311">
    <property type="component" value="Unassembled WGS sequence"/>
</dbReference>
<evidence type="ECO:0000256" key="3">
    <source>
        <dbReference type="ARBA" id="ARBA00023157"/>
    </source>
</evidence>
<evidence type="ECO:0000259" key="6">
    <source>
        <dbReference type="PROSITE" id="PS50948"/>
    </source>
</evidence>
<dbReference type="InterPro" id="IPR035446">
    <property type="entry name" value="SLSG/EP1"/>
</dbReference>
<keyword evidence="8" id="KW-1185">Reference proteome</keyword>
<dbReference type="Pfam" id="PF00954">
    <property type="entry name" value="S_locus_glycop"/>
    <property type="match status" value="1"/>
</dbReference>
<keyword evidence="2" id="KW-0732">Signal</keyword>
<keyword evidence="3" id="KW-1015">Disulfide bond</keyword>
<dbReference type="Pfam" id="PF00024">
    <property type="entry name" value="PAN_1"/>
    <property type="match status" value="1"/>
</dbReference>
<gene>
    <name evidence="7" type="ORF">RCOM_0383350</name>
</gene>
<evidence type="ECO:0000256" key="2">
    <source>
        <dbReference type="ARBA" id="ARBA00022729"/>
    </source>
</evidence>
<dbReference type="InterPro" id="IPR003609">
    <property type="entry name" value="Pan_app"/>
</dbReference>
<dbReference type="eggNOG" id="ENOG502QU25">
    <property type="taxonomic scope" value="Eukaryota"/>
</dbReference>
<evidence type="ECO:0000313" key="7">
    <source>
        <dbReference type="EMBL" id="EEF33799.1"/>
    </source>
</evidence>
<protein>
    <submittedName>
        <fullName evidence="7">ATP binding protein, putative</fullName>
    </submittedName>
</protein>
<name>B9SRH2_RICCO</name>
<dbReference type="Pfam" id="PF01453">
    <property type="entry name" value="B_lectin"/>
    <property type="match status" value="1"/>
</dbReference>
<dbReference type="AlphaFoldDB" id="B9SRH2"/>
<dbReference type="InParanoid" id="B9SRH2"/>
<accession>B9SRH2</accession>
<organism evidence="7 8">
    <name type="scientific">Ricinus communis</name>
    <name type="common">Castor bean</name>
    <dbReference type="NCBI Taxonomy" id="3988"/>
    <lineage>
        <taxon>Eukaryota</taxon>
        <taxon>Viridiplantae</taxon>
        <taxon>Streptophyta</taxon>
        <taxon>Embryophyta</taxon>
        <taxon>Tracheophyta</taxon>
        <taxon>Spermatophyta</taxon>
        <taxon>Magnoliopsida</taxon>
        <taxon>eudicotyledons</taxon>
        <taxon>Gunneridae</taxon>
        <taxon>Pentapetalae</taxon>
        <taxon>rosids</taxon>
        <taxon>fabids</taxon>
        <taxon>Malpighiales</taxon>
        <taxon>Euphorbiaceae</taxon>
        <taxon>Acalyphoideae</taxon>
        <taxon>Acalypheae</taxon>
        <taxon>Ricinus</taxon>
    </lineage>
</organism>
<dbReference type="STRING" id="3988.B9SRH2"/>
<dbReference type="InterPro" id="IPR051343">
    <property type="entry name" value="G-type_lectin_kinases/EP1-like"/>
</dbReference>
<dbReference type="FunCoup" id="B9SRH2">
    <property type="interactions" value="218"/>
</dbReference>
<dbReference type="OrthoDB" id="590879at2759"/>
<evidence type="ECO:0000256" key="5">
    <source>
        <dbReference type="SAM" id="Phobius"/>
    </source>
</evidence>
<keyword evidence="5" id="KW-1133">Transmembrane helix</keyword>
<evidence type="ECO:0000256" key="1">
    <source>
        <dbReference type="ARBA" id="ARBA00003061"/>
    </source>
</evidence>
<dbReference type="PROSITE" id="PS50948">
    <property type="entry name" value="PAN"/>
    <property type="match status" value="1"/>
</dbReference>
<evidence type="ECO:0000313" key="8">
    <source>
        <dbReference type="Proteomes" id="UP000008311"/>
    </source>
</evidence>
<keyword evidence="5" id="KW-0472">Membrane</keyword>
<feature type="domain" description="Apple" evidence="6">
    <location>
        <begin position="327"/>
        <end position="418"/>
    </location>
</feature>
<dbReference type="EMBL" id="EQ974098">
    <property type="protein sequence ID" value="EEF33799.1"/>
    <property type="molecule type" value="Genomic_DNA"/>
</dbReference>
<dbReference type="Gene3D" id="2.90.10.30">
    <property type="match status" value="1"/>
</dbReference>
<proteinExistence type="predicted"/>
<reference evidence="8" key="1">
    <citation type="journal article" date="2010" name="Nat. Biotechnol.">
        <title>Draft genome sequence of the oilseed species Ricinus communis.</title>
        <authorList>
            <person name="Chan A.P."/>
            <person name="Crabtree J."/>
            <person name="Zhao Q."/>
            <person name="Lorenzi H."/>
            <person name="Orvis J."/>
            <person name="Puiu D."/>
            <person name="Melake-Berhan A."/>
            <person name="Jones K.M."/>
            <person name="Redman J."/>
            <person name="Chen G."/>
            <person name="Cahoon E.B."/>
            <person name="Gedil M."/>
            <person name="Stanke M."/>
            <person name="Haas B.J."/>
            <person name="Wortman J.R."/>
            <person name="Fraser-Liggett C.M."/>
            <person name="Ravel J."/>
            <person name="Rabinowicz P.D."/>
        </authorList>
    </citation>
    <scope>NUCLEOTIDE SEQUENCE [LARGE SCALE GENOMIC DNA]</scope>
    <source>
        <strain evidence="8">cv. Hale</strain>
    </source>
</reference>
<dbReference type="InterPro" id="IPR000858">
    <property type="entry name" value="S_locus_glycoprot_dom"/>
</dbReference>
<keyword evidence="4" id="KW-0325">Glycoprotein</keyword>
<feature type="transmembrane region" description="Helical" evidence="5">
    <location>
        <begin position="426"/>
        <end position="451"/>
    </location>
</feature>
<dbReference type="PIRSF" id="PIRSF002686">
    <property type="entry name" value="SLG"/>
    <property type="match status" value="1"/>
</dbReference>
<sequence>MENLTESRTQLLFILSALFITCAWPYTAAVTSQGLVIGFTTTPNPSVSSFQSVLNDSTGNFSLGFLRVNRTQLAIAVVHLPSLEPLWQPKPTTLARWSDRTQFFFNGSLVVSDSHTGLTWSTETQGDKVILLNTSNLQILKHEASVWQSFDYPTNTLVENQNLTSDMSLVSLNGVYSLRLGETFMALYAKFDHNSNQMYWKHNALEARADIVEGKGPLLARVESDGYLGMYQNETAPVDIQAFNSYQRRISRFLFLRLELDGNLQGYFWDGNNWVLDYQAIADTCQLPNPCGSYSLCRPGSGCSCLDNRTHFSSSQCSPIVSTANFCNGISGGAEDRRYKNDLSVLRRRGVELPFKELMSYKTTSSLEECEGICQSNCSCWGAVYNNGSGFCYFVDYPIQTVVGVGDESKVGYFKMWKGKKKKKEVGVGIGVGILSGAILILIGAIGFGVFRMWKRRRGVKGIFEEENGVSPGPYKDLGSASFRSIEMGRR</sequence>
<dbReference type="InterPro" id="IPR036426">
    <property type="entry name" value="Bulb-type_lectin_dom_sf"/>
</dbReference>
<dbReference type="GO" id="GO:0048544">
    <property type="term" value="P:recognition of pollen"/>
    <property type="evidence" value="ECO:0007669"/>
    <property type="project" value="InterPro"/>
</dbReference>
<dbReference type="InterPro" id="IPR001480">
    <property type="entry name" value="Bulb-type_lectin_dom"/>
</dbReference>
<dbReference type="KEGG" id="rcu:8288398"/>
<dbReference type="PANTHER" id="PTHR47976">
    <property type="entry name" value="G-TYPE LECTIN S-RECEPTOR-LIKE SERINE/THREONINE-PROTEIN KINASE SD2-5"/>
    <property type="match status" value="1"/>
</dbReference>
<evidence type="ECO:0000256" key="4">
    <source>
        <dbReference type="ARBA" id="ARBA00023180"/>
    </source>
</evidence>
<keyword evidence="5" id="KW-0812">Transmembrane</keyword>
<dbReference type="SUPFAM" id="SSF51110">
    <property type="entry name" value="alpha-D-mannose-specific plant lectins"/>
    <property type="match status" value="1"/>
</dbReference>